<dbReference type="InterPro" id="IPR015886">
    <property type="entry name" value="H2TH_FPG"/>
</dbReference>
<dbReference type="SUPFAM" id="SSF81624">
    <property type="entry name" value="N-terminal domain of MutM-like DNA repair proteins"/>
    <property type="match status" value="1"/>
</dbReference>
<comment type="caution">
    <text evidence="12">The sequence shown here is derived from an EMBL/GenBank/DDBJ whole genome shotgun (WGS) entry which is preliminary data.</text>
</comment>
<feature type="compositionally biased region" description="Basic and acidic residues" evidence="10">
    <location>
        <begin position="44"/>
        <end position="60"/>
    </location>
</feature>
<feature type="compositionally biased region" description="Pro residues" evidence="10">
    <location>
        <begin position="344"/>
        <end position="353"/>
    </location>
</feature>
<evidence type="ECO:0000256" key="5">
    <source>
        <dbReference type="ARBA" id="ARBA00023125"/>
    </source>
</evidence>
<evidence type="ECO:0000256" key="4">
    <source>
        <dbReference type="ARBA" id="ARBA00022801"/>
    </source>
</evidence>
<dbReference type="GO" id="GO:0003906">
    <property type="term" value="F:DNA-(apurinic or apyrimidinic site) endonuclease activity"/>
    <property type="evidence" value="ECO:0007669"/>
    <property type="project" value="InterPro"/>
</dbReference>
<evidence type="ECO:0000313" key="13">
    <source>
        <dbReference type="Proteomes" id="UP000614334"/>
    </source>
</evidence>
<keyword evidence="9" id="KW-0326">Glycosidase</keyword>
<evidence type="ECO:0000313" key="12">
    <source>
        <dbReference type="EMBL" id="KAF8758576.1"/>
    </source>
</evidence>
<dbReference type="GO" id="GO:0016829">
    <property type="term" value="F:lyase activity"/>
    <property type="evidence" value="ECO:0007669"/>
    <property type="project" value="UniProtKB-KW"/>
</dbReference>
<feature type="region of interest" description="Disordered" evidence="10">
    <location>
        <begin position="1"/>
        <end position="110"/>
    </location>
</feature>
<proteinExistence type="inferred from homology"/>
<evidence type="ECO:0000256" key="10">
    <source>
        <dbReference type="SAM" id="MobiDB-lite"/>
    </source>
</evidence>
<dbReference type="GO" id="GO:0005634">
    <property type="term" value="C:nucleus"/>
    <property type="evidence" value="ECO:0007669"/>
    <property type="project" value="TreeGrafter"/>
</dbReference>
<keyword evidence="3" id="KW-0227">DNA damage</keyword>
<evidence type="ECO:0000256" key="2">
    <source>
        <dbReference type="ARBA" id="ARBA00009409"/>
    </source>
</evidence>
<organism evidence="12 13">
    <name type="scientific">Rhizoctonia solani</name>
    <dbReference type="NCBI Taxonomy" id="456999"/>
    <lineage>
        <taxon>Eukaryota</taxon>
        <taxon>Fungi</taxon>
        <taxon>Dikarya</taxon>
        <taxon>Basidiomycota</taxon>
        <taxon>Agaricomycotina</taxon>
        <taxon>Agaricomycetes</taxon>
        <taxon>Cantharellales</taxon>
        <taxon>Ceratobasidiaceae</taxon>
        <taxon>Rhizoctonia</taxon>
    </lineage>
</organism>
<keyword evidence="5" id="KW-0238">DNA-binding</keyword>
<feature type="region of interest" description="Disordered" evidence="10">
    <location>
        <begin position="338"/>
        <end position="358"/>
    </location>
</feature>
<feature type="domain" description="Formamidopyrimidine-DNA glycosylase catalytic" evidence="11">
    <location>
        <begin position="893"/>
        <end position="1038"/>
    </location>
</feature>
<feature type="region of interest" description="Disordered" evidence="10">
    <location>
        <begin position="1188"/>
        <end position="1325"/>
    </location>
</feature>
<reference evidence="12" key="1">
    <citation type="submission" date="2020-09" db="EMBL/GenBank/DDBJ databases">
        <title>Comparative genome analyses of four rice-infecting Rhizoctonia solani isolates reveal extensive enrichment of homogalacturonan modification genes.</title>
        <authorList>
            <person name="Lee D.-Y."/>
            <person name="Jeon J."/>
            <person name="Kim K.-T."/>
            <person name="Cheong K."/>
            <person name="Song H."/>
            <person name="Choi G."/>
            <person name="Ko J."/>
            <person name="Opiyo S.O."/>
            <person name="Zuo S."/>
            <person name="Madhav S."/>
            <person name="Lee Y.-H."/>
            <person name="Wang G.-L."/>
        </authorList>
    </citation>
    <scope>NUCLEOTIDE SEQUENCE</scope>
    <source>
        <strain evidence="12">AG1-IA B2</strain>
    </source>
</reference>
<evidence type="ECO:0000256" key="3">
    <source>
        <dbReference type="ARBA" id="ARBA00022763"/>
    </source>
</evidence>
<name>A0A8H7IHL1_9AGAM</name>
<dbReference type="SMART" id="SM01232">
    <property type="entry name" value="H2TH"/>
    <property type="match status" value="1"/>
</dbReference>
<accession>A0A8H7IHL1</accession>
<feature type="compositionally biased region" description="Acidic residues" evidence="10">
    <location>
        <begin position="1243"/>
        <end position="1260"/>
    </location>
</feature>
<dbReference type="GO" id="GO:0003684">
    <property type="term" value="F:damaged DNA binding"/>
    <property type="evidence" value="ECO:0007669"/>
    <property type="project" value="InterPro"/>
</dbReference>
<dbReference type="Pfam" id="PF06831">
    <property type="entry name" value="H2TH"/>
    <property type="match status" value="1"/>
</dbReference>
<feature type="compositionally biased region" description="Low complexity" evidence="10">
    <location>
        <begin position="559"/>
        <end position="573"/>
    </location>
</feature>
<dbReference type="PANTHER" id="PTHR22993">
    <property type="entry name" value="FORMAMIDOPYRIMIDINE-DNA GLYCOSYLASE"/>
    <property type="match status" value="1"/>
</dbReference>
<gene>
    <name evidence="12" type="ORF">RHS01_02490</name>
</gene>
<feature type="compositionally biased region" description="Low complexity" evidence="10">
    <location>
        <begin position="17"/>
        <end position="36"/>
    </location>
</feature>
<keyword evidence="6" id="KW-0234">DNA repair</keyword>
<dbReference type="Gene3D" id="3.20.190.10">
    <property type="entry name" value="MutM-like, N-terminal"/>
    <property type="match status" value="1"/>
</dbReference>
<feature type="compositionally biased region" description="Basic and acidic residues" evidence="10">
    <location>
        <begin position="194"/>
        <end position="203"/>
    </location>
</feature>
<feature type="region of interest" description="Disordered" evidence="10">
    <location>
        <begin position="164"/>
        <end position="203"/>
    </location>
</feature>
<protein>
    <submittedName>
        <fullName evidence="12">Formamidopyrimidine-DNA glycosylase H2TH domain</fullName>
    </submittedName>
</protein>
<dbReference type="SMART" id="SM00898">
    <property type="entry name" value="Fapy_DNA_glyco"/>
    <property type="match status" value="1"/>
</dbReference>
<dbReference type="PANTHER" id="PTHR22993:SF9">
    <property type="entry name" value="FORMAMIDOPYRIMIDINE-DNA GLYCOSYLASE"/>
    <property type="match status" value="1"/>
</dbReference>
<evidence type="ECO:0000256" key="7">
    <source>
        <dbReference type="ARBA" id="ARBA00023239"/>
    </source>
</evidence>
<dbReference type="GO" id="GO:0006284">
    <property type="term" value="P:base-excision repair"/>
    <property type="evidence" value="ECO:0007669"/>
    <property type="project" value="InterPro"/>
</dbReference>
<dbReference type="InterPro" id="IPR035937">
    <property type="entry name" value="FPG_N"/>
</dbReference>
<dbReference type="GO" id="GO:0008534">
    <property type="term" value="F:oxidized purine nucleobase lesion DNA N-glycosylase activity"/>
    <property type="evidence" value="ECO:0007669"/>
    <property type="project" value="UniProtKB-EC"/>
</dbReference>
<dbReference type="Gene3D" id="1.10.8.50">
    <property type="match status" value="1"/>
</dbReference>
<evidence type="ECO:0000256" key="6">
    <source>
        <dbReference type="ARBA" id="ARBA00023204"/>
    </source>
</evidence>
<dbReference type="GO" id="GO:0008270">
    <property type="term" value="F:zinc ion binding"/>
    <property type="evidence" value="ECO:0007669"/>
    <property type="project" value="InterPro"/>
</dbReference>
<dbReference type="InterPro" id="IPR010979">
    <property type="entry name" value="Ribosomal_uS13-like_H2TH"/>
</dbReference>
<sequence>MRDQTSDHGASTSFVCASGTTSTPAPPATNGTATRARALKRKRTGDDEHSPKPAPKRDETDSASPPLNEHAPNDDDNTPSGDGGAASTPPAPLPRSPTPGAFVDGCDQPPLQTMHTNYSLFDTQSLLARHVPPAEISLRAMLKNSTHSIRSLKTAVTALTPTQPIHGHGFLSNKRPSAASPASKDRASIFQLSSEHKSKSEDDTKPIRYALQQTIYGADYYTSVSSDYLTPEKAATLATGKLNDVASSLGSYCSSGQASLTAIIPAAPIPVSAVPKLDTYTRKPTSIQSLWYSSQGQTVSGITELSYGSRCSFAPTYDSSGATVTRSEVDTLVARRMKASKAFGPPPPLPPPLLTDRDAEMTDGAANQQAKVESIHPDLVPIPAIDPSLEPQSTSSLTPTSVPKIASVLDPTLDSELCSVLDTAFQELALEDSIRGLLQSNARAMTRLPDLKVLDVGEGEELELARCIEKTLGLLTSLRPRTILSSISSEPTSLIPSSSVLRALHHGECPSPVPAPPNVGTPRQAVPPLAAAPARPTYSTPAAAGSSYYSQQPGYPQTPVGQYPQAQVQPQGAYPQGQYAGYQQQQHNNNRKVNTLPIPGSSTRAIPMATTQAQPRPGRLSILTRIITQPHNLELILRLDIHLLNLERLRTLLRRQGKILHILLNHNLARIQILFNPQLTRLQARPLIPRRVRLRPIQLQQQRIPLRQPRLVPAKDTPLHQQAQLLEDTIQGTIPGGVQPQYPGTPGTGAPYSPSPTSTYAATPVKPTVPLRSAIPPHVRSTPGTPASPSTYLPGTGGHTPLPAVGAAPYARGMGKERLAPLELTERHTPKFERCVVPDLLYVIRRSSVRCECRSKYEPDTRILESRVAGLVFTFDYHLRAHNSFCLLPLKMPELPEVERAAKLTRHVAVGRTIDKVETLEDTIVYTGGITHDEFATDGLWRRQAKEITGRKVLDVGRYGKVFYIMLEGPGRMPVLHLGMTGMVQVKGEEPTWYRRRNKDLSADVWPPPRFLKFIMHFSATDTQPPTQLAFIDARRLARIRLAHDPLKEHPISELGFDPILSMPEFDEFKASVVKRTCPVKALLLDQSFSAGVGTGSLILFQSRIHPEQRASTLSEAQLQEMYNQTKSVCEIAVAVNADSSQFPKDWLFKYRWGKGEKNKTEMILPNGEKAKLKWLTVGGRTSALVEQLQKMPAGGRDRTKKPHAGQDTDEGDKQPGTSKAAPNKVGKRKAAARSAKQANDSPVEDGDSSDLTSVEDEPEDKGAKRVRRTVVQVGGKSARKGSQRGGTQAATSSTRTTRSKITKVADNTLPENTIGRERKRSTRK</sequence>
<comment type="catalytic activity">
    <reaction evidence="1">
        <text>Hydrolysis of DNA containing ring-opened 7-methylguanine residues, releasing 2,6-diamino-4-hydroxy-5-(N-methyl)formamidopyrimidine.</text>
        <dbReference type="EC" id="3.2.2.23"/>
    </reaction>
</comment>
<feature type="region of interest" description="Disordered" evidence="10">
    <location>
        <begin position="506"/>
        <end position="573"/>
    </location>
</feature>
<evidence type="ECO:0000259" key="11">
    <source>
        <dbReference type="PROSITE" id="PS51068"/>
    </source>
</evidence>
<evidence type="ECO:0000256" key="1">
    <source>
        <dbReference type="ARBA" id="ARBA00001668"/>
    </source>
</evidence>
<keyword evidence="4" id="KW-0378">Hydrolase</keyword>
<dbReference type="EMBL" id="JACYCF010000003">
    <property type="protein sequence ID" value="KAF8758576.1"/>
    <property type="molecule type" value="Genomic_DNA"/>
</dbReference>
<keyword evidence="8" id="KW-0511">Multifunctional enzyme</keyword>
<dbReference type="InterPro" id="IPR012319">
    <property type="entry name" value="FPG_cat"/>
</dbReference>
<evidence type="ECO:0000256" key="9">
    <source>
        <dbReference type="ARBA" id="ARBA00023295"/>
    </source>
</evidence>
<dbReference type="Pfam" id="PF01149">
    <property type="entry name" value="Fapy_DNA_glyco"/>
    <property type="match status" value="1"/>
</dbReference>
<dbReference type="Proteomes" id="UP000614334">
    <property type="component" value="Unassembled WGS sequence"/>
</dbReference>
<comment type="similarity">
    <text evidence="2">Belongs to the FPG family.</text>
</comment>
<dbReference type="CDD" id="cd08972">
    <property type="entry name" value="PF_Nei_N"/>
    <property type="match status" value="1"/>
</dbReference>
<evidence type="ECO:0000256" key="8">
    <source>
        <dbReference type="ARBA" id="ARBA00023268"/>
    </source>
</evidence>
<dbReference type="SUPFAM" id="SSF46946">
    <property type="entry name" value="S13-like H2TH domain"/>
    <property type="match status" value="1"/>
</dbReference>
<keyword evidence="7" id="KW-0456">Lyase</keyword>
<dbReference type="PROSITE" id="PS51068">
    <property type="entry name" value="FPG_CAT"/>
    <property type="match status" value="1"/>
</dbReference>
<feature type="compositionally biased region" description="Low complexity" evidence="10">
    <location>
        <begin position="522"/>
        <end position="536"/>
    </location>
</feature>